<gene>
    <name evidence="2" type="ORF">CLV71_12756</name>
</gene>
<proteinExistence type="predicted"/>
<dbReference type="InterPro" id="IPR047659">
    <property type="entry name" value="T7SS_assoc"/>
</dbReference>
<protein>
    <recommendedName>
        <fullName evidence="4">Type III secretion system (T3SS) SseB-like protein</fullName>
    </recommendedName>
</protein>
<evidence type="ECO:0008006" key="4">
    <source>
        <dbReference type="Google" id="ProtNLM"/>
    </source>
</evidence>
<evidence type="ECO:0000313" key="2">
    <source>
        <dbReference type="EMBL" id="TDV38613.1"/>
    </source>
</evidence>
<comment type="caution">
    <text evidence="2">The sequence shown here is derived from an EMBL/GenBank/DDBJ whole genome shotgun (WGS) entry which is preliminary data.</text>
</comment>
<name>A0A4R7US72_9PSEU</name>
<keyword evidence="3" id="KW-1185">Reference proteome</keyword>
<reference evidence="2 3" key="1">
    <citation type="submission" date="2019-03" db="EMBL/GenBank/DDBJ databases">
        <title>Genomic Encyclopedia of Archaeal and Bacterial Type Strains, Phase II (KMG-II): from individual species to whole genera.</title>
        <authorList>
            <person name="Goeker M."/>
        </authorList>
    </citation>
    <scope>NUCLEOTIDE SEQUENCE [LARGE SCALE GENOMIC DNA]</scope>
    <source>
        <strain evidence="2 3">DSM 45499</strain>
    </source>
</reference>
<dbReference type="NCBIfam" id="NF033532">
    <property type="entry name" value="lone7para_assoc"/>
    <property type="match status" value="1"/>
</dbReference>
<feature type="region of interest" description="Disordered" evidence="1">
    <location>
        <begin position="1"/>
        <end position="54"/>
    </location>
</feature>
<feature type="compositionally biased region" description="Basic and acidic residues" evidence="1">
    <location>
        <begin position="31"/>
        <end position="40"/>
    </location>
</feature>
<accession>A0A4R7US72</accession>
<evidence type="ECO:0000313" key="3">
    <source>
        <dbReference type="Proteomes" id="UP000294927"/>
    </source>
</evidence>
<organism evidence="2 3">
    <name type="scientific">Actinophytocola oryzae</name>
    <dbReference type="NCBI Taxonomy" id="502181"/>
    <lineage>
        <taxon>Bacteria</taxon>
        <taxon>Bacillati</taxon>
        <taxon>Actinomycetota</taxon>
        <taxon>Actinomycetes</taxon>
        <taxon>Pseudonocardiales</taxon>
        <taxon>Pseudonocardiaceae</taxon>
    </lineage>
</organism>
<dbReference type="AlphaFoldDB" id="A0A4R7US72"/>
<dbReference type="EMBL" id="SOCP01000027">
    <property type="protein sequence ID" value="TDV38613.1"/>
    <property type="molecule type" value="Genomic_DNA"/>
</dbReference>
<dbReference type="Proteomes" id="UP000294927">
    <property type="component" value="Unassembled WGS sequence"/>
</dbReference>
<sequence>MVVLIDPEWSPAREGDAPPPEAVLGGWRASADGDRFEPSPRYRPTRPDSPTDPADAVLRLVVRGDADGDRLLAVLDDVYLGVAVDEAGAAVIAPSPDEVPSMLVVTAPAHRVRVAAPSWLEMVTLRDLAGVLPDDGVDVLVNPGAPYSMRVLASAIKEFVARPEGAAVDGADVK</sequence>
<evidence type="ECO:0000256" key="1">
    <source>
        <dbReference type="SAM" id="MobiDB-lite"/>
    </source>
</evidence>